<dbReference type="PROSITE" id="PS51318">
    <property type="entry name" value="TAT"/>
    <property type="match status" value="1"/>
</dbReference>
<keyword evidence="4" id="KW-1185">Reference proteome</keyword>
<evidence type="ECO:0000313" key="3">
    <source>
        <dbReference type="EMBL" id="QEG42604.1"/>
    </source>
</evidence>
<dbReference type="KEGG" id="rul:UC8_46460"/>
<dbReference type="SUPFAM" id="SSF51735">
    <property type="entry name" value="NAD(P)-binding Rossmann-fold domains"/>
    <property type="match status" value="1"/>
</dbReference>
<dbReference type="EC" id="1.1.1.292" evidence="3"/>
<evidence type="ECO:0000313" key="4">
    <source>
        <dbReference type="Proteomes" id="UP000325286"/>
    </source>
</evidence>
<dbReference type="InterPro" id="IPR043906">
    <property type="entry name" value="Gfo/Idh/MocA_OxRdtase_bact_C"/>
</dbReference>
<dbReference type="InterPro" id="IPR000683">
    <property type="entry name" value="Gfo/Idh/MocA-like_OxRdtase_N"/>
</dbReference>
<dbReference type="GO" id="GO:0033712">
    <property type="term" value="F:1,5-anhydro-D-fructose reductase (1,5-anhydro-D-mannitol-forming) activity"/>
    <property type="evidence" value="ECO:0007669"/>
    <property type="project" value="UniProtKB-EC"/>
</dbReference>
<reference evidence="3 4" key="1">
    <citation type="submission" date="2019-08" db="EMBL/GenBank/DDBJ databases">
        <title>Deep-cultivation of Planctomycetes and their phenomic and genomic characterization uncovers novel biology.</title>
        <authorList>
            <person name="Wiegand S."/>
            <person name="Jogler M."/>
            <person name="Boedeker C."/>
            <person name="Pinto D."/>
            <person name="Vollmers J."/>
            <person name="Rivas-Marin E."/>
            <person name="Kohn T."/>
            <person name="Peeters S.H."/>
            <person name="Heuer A."/>
            <person name="Rast P."/>
            <person name="Oberbeckmann S."/>
            <person name="Bunk B."/>
            <person name="Jeske O."/>
            <person name="Meyerdierks A."/>
            <person name="Storesund J.E."/>
            <person name="Kallscheuer N."/>
            <person name="Luecker S."/>
            <person name="Lage O.M."/>
            <person name="Pohl T."/>
            <person name="Merkel B.J."/>
            <person name="Hornburger P."/>
            <person name="Mueller R.-W."/>
            <person name="Bruemmer F."/>
            <person name="Labrenz M."/>
            <person name="Spormann A.M."/>
            <person name="Op den Camp H."/>
            <person name="Overmann J."/>
            <person name="Amann R."/>
            <person name="Jetten M.S.M."/>
            <person name="Mascher T."/>
            <person name="Medema M.H."/>
            <person name="Devos D.P."/>
            <person name="Kaster A.-K."/>
            <person name="Ovreas L."/>
            <person name="Rohde M."/>
            <person name="Galperin M.Y."/>
            <person name="Jogler C."/>
        </authorList>
    </citation>
    <scope>NUCLEOTIDE SEQUENCE [LARGE SCALE GENOMIC DNA]</scope>
    <source>
        <strain evidence="3 4">UC8</strain>
    </source>
</reference>
<dbReference type="Gene3D" id="3.30.360.10">
    <property type="entry name" value="Dihydrodipicolinate Reductase, domain 2"/>
    <property type="match status" value="1"/>
</dbReference>
<name>A0A5B9QUC5_9BACT</name>
<dbReference type="PANTHER" id="PTHR43818:SF10">
    <property type="entry name" value="NADH-DEPENDENT DEHYDROGENASE-RELATED"/>
    <property type="match status" value="1"/>
</dbReference>
<dbReference type="Gene3D" id="3.40.50.720">
    <property type="entry name" value="NAD(P)-binding Rossmann-like Domain"/>
    <property type="match status" value="1"/>
</dbReference>
<dbReference type="EMBL" id="CP042914">
    <property type="protein sequence ID" value="QEG42604.1"/>
    <property type="molecule type" value="Genomic_DNA"/>
</dbReference>
<dbReference type="SUPFAM" id="SSF55347">
    <property type="entry name" value="Glyceraldehyde-3-phosphate dehydrogenase-like, C-terminal domain"/>
    <property type="match status" value="1"/>
</dbReference>
<accession>A0A5B9QUC5</accession>
<dbReference type="InterPro" id="IPR050463">
    <property type="entry name" value="Gfo/Idh/MocA_oxidrdct_glycsds"/>
</dbReference>
<sequence length="448" mass="49400">MASTPNRRTFLQAAGATASTFMILKAGSARTYAANEKLNIASIGAGGRAAGDIQAVASENIVALCDVDQNRAARMFNQFPQAKQFKDYRVMLQELESQIDAVIVGTPDHHHFPASMAAIRLGKHVYCEKPLTHSVWEARELTAAARAAGVATQMGNQAQAAEETRVVQEFVMDNAIGQIREAHVWTDRPLRGLSDVYWPQGVSRPTEQPAVPDSLAWDLWLGPAPERPYHPDYAPFKWRGWWDFGTGALGDIACHYFDPVFRALQLGAPSTVEASSTQVNDETYPLGSMITFHFPARGDKAALKLVWYDGGLRPPRPKAIQEGDVMGPNGILLVGEDDAVLMSDWTRWTMYPEQRAKDYGAPPKKLERSPGHHVEWIAACKGGAAAGSNFDVAGPMTEAILLGNVALRSQMREPLTRAQLEWDAEKLTFTNNPAANQFLRREYRDGWV</sequence>
<dbReference type="OrthoDB" id="255433at2"/>
<dbReference type="InterPro" id="IPR006311">
    <property type="entry name" value="TAT_signal"/>
</dbReference>
<feature type="domain" description="Gfo/Idh/MocA-like oxidoreductase N-terminal" evidence="1">
    <location>
        <begin position="39"/>
        <end position="155"/>
    </location>
</feature>
<dbReference type="RefSeq" id="WP_068141795.1">
    <property type="nucleotide sequence ID" value="NZ_CP042914.1"/>
</dbReference>
<protein>
    <submittedName>
        <fullName evidence="3">1,5-anhydro-D-fructose reductase</fullName>
        <ecNumber evidence="3">1.1.1.292</ecNumber>
    </submittedName>
</protein>
<keyword evidence="3" id="KW-0560">Oxidoreductase</keyword>
<organism evidence="3 4">
    <name type="scientific">Roseimaritima ulvae</name>
    <dbReference type="NCBI Taxonomy" id="980254"/>
    <lineage>
        <taxon>Bacteria</taxon>
        <taxon>Pseudomonadati</taxon>
        <taxon>Planctomycetota</taxon>
        <taxon>Planctomycetia</taxon>
        <taxon>Pirellulales</taxon>
        <taxon>Pirellulaceae</taxon>
        <taxon>Roseimaritima</taxon>
    </lineage>
</organism>
<dbReference type="PANTHER" id="PTHR43818">
    <property type="entry name" value="BCDNA.GH03377"/>
    <property type="match status" value="1"/>
</dbReference>
<dbReference type="GO" id="GO:0000166">
    <property type="term" value="F:nucleotide binding"/>
    <property type="evidence" value="ECO:0007669"/>
    <property type="project" value="InterPro"/>
</dbReference>
<dbReference type="InterPro" id="IPR036291">
    <property type="entry name" value="NAD(P)-bd_dom_sf"/>
</dbReference>
<dbReference type="Pfam" id="PF19051">
    <property type="entry name" value="GFO_IDH_MocA_C2"/>
    <property type="match status" value="1"/>
</dbReference>
<dbReference type="Proteomes" id="UP000325286">
    <property type="component" value="Chromosome"/>
</dbReference>
<evidence type="ECO:0000259" key="1">
    <source>
        <dbReference type="Pfam" id="PF01408"/>
    </source>
</evidence>
<proteinExistence type="predicted"/>
<gene>
    <name evidence="3" type="primary">afr_6</name>
    <name evidence="3" type="ORF">UC8_46460</name>
</gene>
<feature type="domain" description="Gfo/Idh/MocA-like oxidoreductase bacterial type C-terminal" evidence="2">
    <location>
        <begin position="207"/>
        <end position="279"/>
    </location>
</feature>
<dbReference type="Pfam" id="PF01408">
    <property type="entry name" value="GFO_IDH_MocA"/>
    <property type="match status" value="1"/>
</dbReference>
<dbReference type="AlphaFoldDB" id="A0A5B9QUC5"/>
<evidence type="ECO:0000259" key="2">
    <source>
        <dbReference type="Pfam" id="PF19051"/>
    </source>
</evidence>